<protein>
    <submittedName>
        <fullName evidence="2">Uncharacterized protein</fullName>
    </submittedName>
</protein>
<feature type="compositionally biased region" description="Polar residues" evidence="1">
    <location>
        <begin position="12"/>
        <end position="34"/>
    </location>
</feature>
<gene>
    <name evidence="2" type="ORF">J437_LFUL010125</name>
</gene>
<dbReference type="EMBL" id="KZ308964">
    <property type="protein sequence ID" value="KAG8235895.1"/>
    <property type="molecule type" value="Genomic_DNA"/>
</dbReference>
<proteinExistence type="predicted"/>
<keyword evidence="3" id="KW-1185">Reference proteome</keyword>
<sequence>MIPATKKKNSEETSPVTPEEQSGMASLSNVSTTPDPVVFAKLHGRQEIRASGRTLGKRFVPPAGDPGPHPKGRCRPLTPNQLLGKAATSPVPGRSSEIVTPKYWKDSRYLRGVPQTTIIHPLNDPHHPLADEVPPKPPVTDDGSSAFVRINGEARLLQPLTHGGHVIVHLSDGLGPSGLLRRQ</sequence>
<dbReference type="Proteomes" id="UP000792457">
    <property type="component" value="Unassembled WGS sequence"/>
</dbReference>
<reference evidence="2" key="1">
    <citation type="submission" date="2013-04" db="EMBL/GenBank/DDBJ databases">
        <authorList>
            <person name="Qu J."/>
            <person name="Murali S.C."/>
            <person name="Bandaranaike D."/>
            <person name="Bellair M."/>
            <person name="Blankenburg K."/>
            <person name="Chao H."/>
            <person name="Dinh H."/>
            <person name="Doddapaneni H."/>
            <person name="Downs B."/>
            <person name="Dugan-Rocha S."/>
            <person name="Elkadiri S."/>
            <person name="Gnanaolivu R.D."/>
            <person name="Hernandez B."/>
            <person name="Javaid M."/>
            <person name="Jayaseelan J.C."/>
            <person name="Lee S."/>
            <person name="Li M."/>
            <person name="Ming W."/>
            <person name="Munidasa M."/>
            <person name="Muniz J."/>
            <person name="Nguyen L."/>
            <person name="Ongeri F."/>
            <person name="Osuji N."/>
            <person name="Pu L.-L."/>
            <person name="Puazo M."/>
            <person name="Qu C."/>
            <person name="Quiroz J."/>
            <person name="Raj R."/>
            <person name="Weissenberger G."/>
            <person name="Xin Y."/>
            <person name="Zou X."/>
            <person name="Han Y."/>
            <person name="Richards S."/>
            <person name="Worley K."/>
            <person name="Muzny D."/>
            <person name="Gibbs R."/>
        </authorList>
    </citation>
    <scope>NUCLEOTIDE SEQUENCE</scope>
    <source>
        <strain evidence="2">Sampled in the wild</strain>
    </source>
</reference>
<evidence type="ECO:0000313" key="3">
    <source>
        <dbReference type="Proteomes" id="UP000792457"/>
    </source>
</evidence>
<accession>A0A8K0P4S0</accession>
<dbReference type="AlphaFoldDB" id="A0A8K0P4S0"/>
<feature type="region of interest" description="Disordered" evidence="1">
    <location>
        <begin position="50"/>
        <end position="74"/>
    </location>
</feature>
<reference evidence="2" key="2">
    <citation type="submission" date="2017-10" db="EMBL/GenBank/DDBJ databases">
        <title>Ladona fulva Genome sequencing and assembly.</title>
        <authorList>
            <person name="Murali S."/>
            <person name="Richards S."/>
            <person name="Bandaranaike D."/>
            <person name="Bellair M."/>
            <person name="Blankenburg K."/>
            <person name="Chao H."/>
            <person name="Dinh H."/>
            <person name="Doddapaneni H."/>
            <person name="Dugan-Rocha S."/>
            <person name="Elkadiri S."/>
            <person name="Gnanaolivu R."/>
            <person name="Hernandez B."/>
            <person name="Skinner E."/>
            <person name="Javaid M."/>
            <person name="Lee S."/>
            <person name="Li M."/>
            <person name="Ming W."/>
            <person name="Munidasa M."/>
            <person name="Muniz J."/>
            <person name="Nguyen L."/>
            <person name="Hughes D."/>
            <person name="Osuji N."/>
            <person name="Pu L.-L."/>
            <person name="Puazo M."/>
            <person name="Qu C."/>
            <person name="Quiroz J."/>
            <person name="Raj R."/>
            <person name="Weissenberger G."/>
            <person name="Xin Y."/>
            <person name="Zou X."/>
            <person name="Han Y."/>
            <person name="Worley K."/>
            <person name="Muzny D."/>
            <person name="Gibbs R."/>
        </authorList>
    </citation>
    <scope>NUCLEOTIDE SEQUENCE</scope>
    <source>
        <strain evidence="2">Sampled in the wild</strain>
    </source>
</reference>
<name>A0A8K0P4S0_LADFU</name>
<comment type="caution">
    <text evidence="2">The sequence shown here is derived from an EMBL/GenBank/DDBJ whole genome shotgun (WGS) entry which is preliminary data.</text>
</comment>
<evidence type="ECO:0000256" key="1">
    <source>
        <dbReference type="SAM" id="MobiDB-lite"/>
    </source>
</evidence>
<evidence type="ECO:0000313" key="2">
    <source>
        <dbReference type="EMBL" id="KAG8235895.1"/>
    </source>
</evidence>
<organism evidence="2 3">
    <name type="scientific">Ladona fulva</name>
    <name type="common">Scarce chaser dragonfly</name>
    <name type="synonym">Libellula fulva</name>
    <dbReference type="NCBI Taxonomy" id="123851"/>
    <lineage>
        <taxon>Eukaryota</taxon>
        <taxon>Metazoa</taxon>
        <taxon>Ecdysozoa</taxon>
        <taxon>Arthropoda</taxon>
        <taxon>Hexapoda</taxon>
        <taxon>Insecta</taxon>
        <taxon>Pterygota</taxon>
        <taxon>Palaeoptera</taxon>
        <taxon>Odonata</taxon>
        <taxon>Epiprocta</taxon>
        <taxon>Anisoptera</taxon>
        <taxon>Libelluloidea</taxon>
        <taxon>Libellulidae</taxon>
        <taxon>Ladona</taxon>
    </lineage>
</organism>
<feature type="region of interest" description="Disordered" evidence="1">
    <location>
        <begin position="1"/>
        <end position="34"/>
    </location>
</feature>